<name>A0ABW8USL8_9RHOB</name>
<proteinExistence type="predicted"/>
<protein>
    <submittedName>
        <fullName evidence="2">DUF4123 domain-containing protein</fullName>
    </submittedName>
</protein>
<organism evidence="2 3">
    <name type="scientific">Tateyamaria armeniaca</name>
    <dbReference type="NCBI Taxonomy" id="2518930"/>
    <lineage>
        <taxon>Bacteria</taxon>
        <taxon>Pseudomonadati</taxon>
        <taxon>Pseudomonadota</taxon>
        <taxon>Alphaproteobacteria</taxon>
        <taxon>Rhodobacterales</taxon>
        <taxon>Roseobacteraceae</taxon>
        <taxon>Tateyamaria</taxon>
    </lineage>
</organism>
<accession>A0ABW8USL8</accession>
<dbReference type="EMBL" id="JBHDIY010000002">
    <property type="protein sequence ID" value="MFL4470125.1"/>
    <property type="molecule type" value="Genomic_DNA"/>
</dbReference>
<evidence type="ECO:0000313" key="3">
    <source>
        <dbReference type="Proteomes" id="UP001627408"/>
    </source>
</evidence>
<gene>
    <name evidence="2" type="ORF">ACERZ8_09680</name>
</gene>
<dbReference type="Pfam" id="PF13503">
    <property type="entry name" value="DUF4123"/>
    <property type="match status" value="1"/>
</dbReference>
<evidence type="ECO:0000259" key="1">
    <source>
        <dbReference type="Pfam" id="PF13503"/>
    </source>
</evidence>
<comment type="caution">
    <text evidence="2">The sequence shown here is derived from an EMBL/GenBank/DDBJ whole genome shotgun (WGS) entry which is preliminary data.</text>
</comment>
<evidence type="ECO:0000313" key="2">
    <source>
        <dbReference type="EMBL" id="MFL4470125.1"/>
    </source>
</evidence>
<dbReference type="RefSeq" id="WP_407591996.1">
    <property type="nucleotide sequence ID" value="NZ_JBHDIY010000002.1"/>
</dbReference>
<dbReference type="Proteomes" id="UP001627408">
    <property type="component" value="Unassembled WGS sequence"/>
</dbReference>
<dbReference type="InterPro" id="IPR025391">
    <property type="entry name" value="DUF4123"/>
</dbReference>
<sequence length="163" mass="18487">MTPTGTFGVIDLASAVPLRSKVVRLEPPMACSLLDASTYLDVVPVGPWLIDLDKCSELRRIWVKQVRNVEWGYTIRTSLNIADLRRHLRKFAMADVEGQPKPVLFRYFDARIIRAFLLEVFTPEERQSFLAPMHSLEVRGPDGNGTLVFEPDASDQARLLYAK</sequence>
<feature type="domain" description="DUF4123" evidence="1">
    <location>
        <begin position="9"/>
        <end position="127"/>
    </location>
</feature>
<keyword evidence="3" id="KW-1185">Reference proteome</keyword>
<reference evidence="2 3" key="1">
    <citation type="submission" date="2024-08" db="EMBL/GenBank/DDBJ databases">
        <title>Tateyamaria sp. nov., isolated from marine algae.</title>
        <authorList>
            <person name="Choi B.J."/>
            <person name="Kim J.M."/>
            <person name="Lee J.K."/>
            <person name="Choi D.G."/>
            <person name="Bayburt H."/>
            <person name="Baek J.H."/>
            <person name="Han D.M."/>
            <person name="Jeon C.O."/>
        </authorList>
    </citation>
    <scope>NUCLEOTIDE SEQUENCE [LARGE SCALE GENOMIC DNA]</scope>
    <source>
        <strain evidence="2 3">KMU-156</strain>
    </source>
</reference>